<gene>
    <name evidence="1" type="ordered locus">Apre_0817</name>
</gene>
<dbReference type="STRING" id="525919.Apre_0817"/>
<dbReference type="HOGENOM" id="CLU_2353733_0_0_9"/>
<keyword evidence="2" id="KW-1185">Reference proteome</keyword>
<dbReference type="Proteomes" id="UP000002294">
    <property type="component" value="Chromosome"/>
</dbReference>
<proteinExistence type="predicted"/>
<name>C7RH84_ANAPD</name>
<evidence type="ECO:0000313" key="1">
    <source>
        <dbReference type="EMBL" id="ACV28845.1"/>
    </source>
</evidence>
<evidence type="ECO:0000313" key="2">
    <source>
        <dbReference type="Proteomes" id="UP000002294"/>
    </source>
</evidence>
<reference evidence="1 2" key="1">
    <citation type="journal article" date="2009" name="Stand. Genomic Sci.">
        <title>Complete genome sequence of Anaerococcus prevotii type strain (PC1).</title>
        <authorList>
            <person name="Labutti K."/>
            <person name="Pukall R."/>
            <person name="Steenblock K."/>
            <person name="Glavina Del Rio T."/>
            <person name="Tice H."/>
            <person name="Copeland A."/>
            <person name="Cheng J.F."/>
            <person name="Lucas S."/>
            <person name="Chen F."/>
            <person name="Nolan M."/>
            <person name="Bruce D."/>
            <person name="Goodwin L."/>
            <person name="Pitluck S."/>
            <person name="Ivanova N."/>
            <person name="Mavromatis K."/>
            <person name="Ovchinnikova G."/>
            <person name="Pati A."/>
            <person name="Chen A."/>
            <person name="Palaniappan K."/>
            <person name="Land M."/>
            <person name="Hauser L."/>
            <person name="Chang Y.J."/>
            <person name="Jeffries C.D."/>
            <person name="Chain P."/>
            <person name="Saunders E."/>
            <person name="Brettin T."/>
            <person name="Detter J.C."/>
            <person name="Han C."/>
            <person name="Goker M."/>
            <person name="Bristow J."/>
            <person name="Eisen J.A."/>
            <person name="Markowitz V."/>
            <person name="Hugenholtz P."/>
            <person name="Kyrpides N.C."/>
            <person name="Klenk H.P."/>
            <person name="Lapidus A."/>
        </authorList>
    </citation>
    <scope>NUCLEOTIDE SEQUENCE [LARGE SCALE GENOMIC DNA]</scope>
    <source>
        <strain evidence="2">ATCC 9321 / DSM 20548 / JCM 6508 / NCTC 11806 / PC1</strain>
    </source>
</reference>
<protein>
    <submittedName>
        <fullName evidence="1">Uncharacterized protein</fullName>
    </submittedName>
</protein>
<dbReference type="EMBL" id="CP001708">
    <property type="protein sequence ID" value="ACV28845.1"/>
    <property type="molecule type" value="Genomic_DNA"/>
</dbReference>
<sequence length="96" mass="11628">MRIDSLKKIAEDCDYKVVDEEINITLERKNKPFNKSIRLLKTPEGGVYNRLTDEKKTIRIRKCWKLLRNFARRRSKSDKRYNGKTYRQSLFYPKRG</sequence>
<dbReference type="AlphaFoldDB" id="C7RH84"/>
<organism evidence="1 2">
    <name type="scientific">Anaerococcus prevotii (strain ATCC 9321 / DSM 20548 / JCM 6508 / NCTC 11806 / PC1)</name>
    <name type="common">Peptostreptococcus prevotii</name>
    <name type="synonym">Peptococcus prevotii</name>
    <dbReference type="NCBI Taxonomy" id="525919"/>
    <lineage>
        <taxon>Bacteria</taxon>
        <taxon>Bacillati</taxon>
        <taxon>Bacillota</taxon>
        <taxon>Tissierellia</taxon>
        <taxon>Tissierellales</taxon>
        <taxon>Peptoniphilaceae</taxon>
        <taxon>Anaerococcus</taxon>
    </lineage>
</organism>
<dbReference type="KEGG" id="apr:Apre_0817"/>
<accession>C7RH84</accession>